<comment type="subcellular location">
    <subcellularLocation>
        <location evidence="1">Cell membrane</location>
        <topology evidence="1">Multi-pass membrane protein</topology>
    </subcellularLocation>
</comment>
<keyword evidence="5 6" id="KW-0472">Membrane</keyword>
<evidence type="ECO:0000313" key="8">
    <source>
        <dbReference type="EMBL" id="TXE89299.1"/>
    </source>
</evidence>
<evidence type="ECO:0000313" key="9">
    <source>
        <dbReference type="Proteomes" id="UP000321629"/>
    </source>
</evidence>
<feature type="transmembrane region" description="Helical" evidence="6">
    <location>
        <begin position="140"/>
        <end position="161"/>
    </location>
</feature>
<dbReference type="PANTHER" id="PTHR42709">
    <property type="entry name" value="ALKALINE PHOSPHATASE LIKE PROTEIN"/>
    <property type="match status" value="1"/>
</dbReference>
<evidence type="ECO:0000256" key="2">
    <source>
        <dbReference type="ARBA" id="ARBA00022475"/>
    </source>
</evidence>
<gene>
    <name evidence="8" type="ORF">FPD38_00970</name>
</gene>
<dbReference type="GO" id="GO:0005886">
    <property type="term" value="C:plasma membrane"/>
    <property type="evidence" value="ECO:0007669"/>
    <property type="project" value="UniProtKB-SubCell"/>
</dbReference>
<dbReference type="EMBL" id="VOWJ01000013">
    <property type="protein sequence ID" value="TXE89299.1"/>
    <property type="molecule type" value="Genomic_DNA"/>
</dbReference>
<evidence type="ECO:0000256" key="6">
    <source>
        <dbReference type="SAM" id="Phobius"/>
    </source>
</evidence>
<feature type="transmembrane region" description="Helical" evidence="6">
    <location>
        <begin position="173"/>
        <end position="194"/>
    </location>
</feature>
<sequence>MLGEIVDFLLTLAKDWGYLGIIFLMFIESSFFPFPSEVVMIPAGYLAHQNELNFWICLFCGTFGALLGALFNYYLCYFLGRNVVLKICKYFGINEEKFHKFEVFFNKHGEISTFTGRLIPGLRQYISLPAGLARMNLNKFIFYTSLGTGIWCLILLILGYILGKNEDLIKQYLHLVIIACLVFVAIMIAIYIFFQKKESKPTKQKCTNQISKN</sequence>
<evidence type="ECO:0000256" key="4">
    <source>
        <dbReference type="ARBA" id="ARBA00022989"/>
    </source>
</evidence>
<dbReference type="RefSeq" id="WP_147554939.1">
    <property type="nucleotide sequence ID" value="NZ_VOWJ01000013.1"/>
</dbReference>
<comment type="caution">
    <text evidence="8">The sequence shown here is derived from an EMBL/GenBank/DDBJ whole genome shotgun (WGS) entry which is preliminary data.</text>
</comment>
<dbReference type="Proteomes" id="UP000321629">
    <property type="component" value="Unassembled WGS sequence"/>
</dbReference>
<dbReference type="AlphaFoldDB" id="A0A5C7E1R6"/>
<evidence type="ECO:0000256" key="5">
    <source>
        <dbReference type="ARBA" id="ARBA00023136"/>
    </source>
</evidence>
<keyword evidence="4 6" id="KW-1133">Transmembrane helix</keyword>
<keyword evidence="2" id="KW-1003">Cell membrane</keyword>
<dbReference type="PANTHER" id="PTHR42709:SF6">
    <property type="entry name" value="UNDECAPRENYL PHOSPHATE TRANSPORTER A"/>
    <property type="match status" value="1"/>
</dbReference>
<organism evidence="8 9">
    <name type="scientific">Campylobacter volucris</name>
    <dbReference type="NCBI Taxonomy" id="1031542"/>
    <lineage>
        <taxon>Bacteria</taxon>
        <taxon>Pseudomonadati</taxon>
        <taxon>Campylobacterota</taxon>
        <taxon>Epsilonproteobacteria</taxon>
        <taxon>Campylobacterales</taxon>
        <taxon>Campylobacteraceae</taxon>
        <taxon>Campylobacter</taxon>
    </lineage>
</organism>
<dbReference type="Pfam" id="PF09335">
    <property type="entry name" value="VTT_dom"/>
    <property type="match status" value="1"/>
</dbReference>
<dbReference type="InterPro" id="IPR051311">
    <property type="entry name" value="DedA_domain"/>
</dbReference>
<accession>A0A5C7E1R6</accession>
<feature type="domain" description="VTT" evidence="7">
    <location>
        <begin position="34"/>
        <end position="160"/>
    </location>
</feature>
<evidence type="ECO:0000256" key="1">
    <source>
        <dbReference type="ARBA" id="ARBA00004651"/>
    </source>
</evidence>
<dbReference type="InterPro" id="IPR032816">
    <property type="entry name" value="VTT_dom"/>
</dbReference>
<name>A0A5C7E1R6_9BACT</name>
<feature type="transmembrane region" description="Helical" evidence="6">
    <location>
        <begin position="52"/>
        <end position="76"/>
    </location>
</feature>
<proteinExistence type="predicted"/>
<evidence type="ECO:0000259" key="7">
    <source>
        <dbReference type="Pfam" id="PF09335"/>
    </source>
</evidence>
<protein>
    <submittedName>
        <fullName evidence="8">DedA family protein</fullName>
    </submittedName>
</protein>
<evidence type="ECO:0000256" key="3">
    <source>
        <dbReference type="ARBA" id="ARBA00022692"/>
    </source>
</evidence>
<keyword evidence="3 6" id="KW-0812">Transmembrane</keyword>
<feature type="transmembrane region" description="Helical" evidence="6">
    <location>
        <begin position="12"/>
        <end position="32"/>
    </location>
</feature>
<reference evidence="8 9" key="1">
    <citation type="submission" date="2019-07" db="EMBL/GenBank/DDBJ databases">
        <title>Rapid identification of Enteric Bacteria from Whole Genome Sequences (WGS) using Average Nucleotide Identity (ANI).</title>
        <authorList>
            <person name="Lane C."/>
        </authorList>
    </citation>
    <scope>NUCLEOTIDE SEQUENCE [LARGE SCALE GENOMIC DNA]</scope>
    <source>
        <strain evidence="8 9">2016D-0084</strain>
    </source>
</reference>